<reference evidence="6 7" key="1">
    <citation type="submission" date="2016-10" db="EMBL/GenBank/DDBJ databases">
        <authorList>
            <person name="de Groot N.N."/>
        </authorList>
    </citation>
    <scope>NUCLEOTIDE SEQUENCE [LARGE SCALE GENOMIC DNA]</scope>
    <source>
        <strain evidence="6 7">CGMCC 1.10210</strain>
    </source>
</reference>
<dbReference type="SMART" id="SM00346">
    <property type="entry name" value="HTH_ICLR"/>
    <property type="match status" value="1"/>
</dbReference>
<organism evidence="6 7">
    <name type="scientific">Devosia psychrophila</name>
    <dbReference type="NCBI Taxonomy" id="728005"/>
    <lineage>
        <taxon>Bacteria</taxon>
        <taxon>Pseudomonadati</taxon>
        <taxon>Pseudomonadota</taxon>
        <taxon>Alphaproteobacteria</taxon>
        <taxon>Hyphomicrobiales</taxon>
        <taxon>Devosiaceae</taxon>
        <taxon>Devosia</taxon>
    </lineage>
</organism>
<evidence type="ECO:0000259" key="4">
    <source>
        <dbReference type="PROSITE" id="PS51077"/>
    </source>
</evidence>
<name>A0A1I1R1T0_9HYPH</name>
<feature type="domain" description="HTH iclR-type" evidence="4">
    <location>
        <begin position="37"/>
        <end position="98"/>
    </location>
</feature>
<dbReference type="GO" id="GO:0045892">
    <property type="term" value="P:negative regulation of DNA-templated transcription"/>
    <property type="evidence" value="ECO:0007669"/>
    <property type="project" value="TreeGrafter"/>
</dbReference>
<keyword evidence="1" id="KW-0805">Transcription regulation</keyword>
<dbReference type="Pfam" id="PF09339">
    <property type="entry name" value="HTH_IclR"/>
    <property type="match status" value="1"/>
</dbReference>
<dbReference type="SUPFAM" id="SSF46785">
    <property type="entry name" value="Winged helix' DNA-binding domain"/>
    <property type="match status" value="1"/>
</dbReference>
<evidence type="ECO:0000256" key="1">
    <source>
        <dbReference type="ARBA" id="ARBA00023015"/>
    </source>
</evidence>
<gene>
    <name evidence="6" type="ORF">SAMN04488059_13610</name>
</gene>
<evidence type="ECO:0000313" key="7">
    <source>
        <dbReference type="Proteomes" id="UP000182258"/>
    </source>
</evidence>
<feature type="domain" description="IclR-ED" evidence="5">
    <location>
        <begin position="99"/>
        <end position="283"/>
    </location>
</feature>
<dbReference type="InterPro" id="IPR014757">
    <property type="entry name" value="Tscrpt_reg_IclR_C"/>
</dbReference>
<dbReference type="Proteomes" id="UP000182258">
    <property type="component" value="Unassembled WGS sequence"/>
</dbReference>
<evidence type="ECO:0000256" key="3">
    <source>
        <dbReference type="ARBA" id="ARBA00023163"/>
    </source>
</evidence>
<dbReference type="InterPro" id="IPR029016">
    <property type="entry name" value="GAF-like_dom_sf"/>
</dbReference>
<evidence type="ECO:0000256" key="2">
    <source>
        <dbReference type="ARBA" id="ARBA00023125"/>
    </source>
</evidence>
<keyword evidence="2" id="KW-0238">DNA-binding</keyword>
<keyword evidence="3" id="KW-0804">Transcription</keyword>
<dbReference type="PROSITE" id="PS51077">
    <property type="entry name" value="HTH_ICLR"/>
    <property type="match status" value="1"/>
</dbReference>
<dbReference type="InterPro" id="IPR036388">
    <property type="entry name" value="WH-like_DNA-bd_sf"/>
</dbReference>
<protein>
    <submittedName>
        <fullName evidence="6">Transcriptional regulator, IclR family</fullName>
    </submittedName>
</protein>
<dbReference type="SUPFAM" id="SSF55781">
    <property type="entry name" value="GAF domain-like"/>
    <property type="match status" value="1"/>
</dbReference>
<evidence type="ECO:0000259" key="5">
    <source>
        <dbReference type="PROSITE" id="PS51078"/>
    </source>
</evidence>
<dbReference type="InterPro" id="IPR005471">
    <property type="entry name" value="Tscrpt_reg_IclR_N"/>
</dbReference>
<dbReference type="AlphaFoldDB" id="A0A1I1R1T0"/>
<evidence type="ECO:0000313" key="6">
    <source>
        <dbReference type="EMBL" id="SFD28167.1"/>
    </source>
</evidence>
<dbReference type="GO" id="GO:0003700">
    <property type="term" value="F:DNA-binding transcription factor activity"/>
    <property type="evidence" value="ECO:0007669"/>
    <property type="project" value="TreeGrafter"/>
</dbReference>
<accession>A0A1I1R1T0</accession>
<dbReference type="STRING" id="728005.SAMN04488059_13610"/>
<dbReference type="PROSITE" id="PS51078">
    <property type="entry name" value="ICLR_ED"/>
    <property type="match status" value="1"/>
</dbReference>
<dbReference type="Gene3D" id="3.30.450.40">
    <property type="match status" value="1"/>
</dbReference>
<dbReference type="EMBL" id="FOMB01000036">
    <property type="protein sequence ID" value="SFD28167.1"/>
    <property type="molecule type" value="Genomic_DNA"/>
</dbReference>
<sequence>MNLGSSQLYDGLNVVFVNREAGPMSVPNDGPASKHTIPVIDRMMELLGAVEQREAGMTISDLIVVLGLPRTTVYRILNTLQRHDMVRRDDAGVYHLGRRLLTLASHVIARSSDIDIAAICQPVLDRLAAELGDGVKLSVLDAEGILVLAAAPGRREYALTVAPGQRMPIHAGAASKLLLAYLEPDALDTWLSKPLVGYTSKTITDPKRLRSELQRIRRLGWAHDKGENAPSIHAYAAPVFTKSGKVVAALSIPFLSGTEATRMEVIRMATIDAAAAISRAMPV</sequence>
<dbReference type="Gene3D" id="1.10.10.10">
    <property type="entry name" value="Winged helix-like DNA-binding domain superfamily/Winged helix DNA-binding domain"/>
    <property type="match status" value="1"/>
</dbReference>
<dbReference type="GO" id="GO:0003677">
    <property type="term" value="F:DNA binding"/>
    <property type="evidence" value="ECO:0007669"/>
    <property type="project" value="UniProtKB-KW"/>
</dbReference>
<proteinExistence type="predicted"/>
<dbReference type="InterPro" id="IPR050707">
    <property type="entry name" value="HTH_MetabolicPath_Reg"/>
</dbReference>
<dbReference type="PANTHER" id="PTHR30136">
    <property type="entry name" value="HELIX-TURN-HELIX TRANSCRIPTIONAL REGULATOR, ICLR FAMILY"/>
    <property type="match status" value="1"/>
</dbReference>
<dbReference type="Pfam" id="PF01614">
    <property type="entry name" value="IclR_C"/>
    <property type="match status" value="1"/>
</dbReference>
<dbReference type="PANTHER" id="PTHR30136:SF35">
    <property type="entry name" value="HTH-TYPE TRANSCRIPTIONAL REGULATOR RV1719"/>
    <property type="match status" value="1"/>
</dbReference>
<dbReference type="InterPro" id="IPR036390">
    <property type="entry name" value="WH_DNA-bd_sf"/>
</dbReference>